<dbReference type="SUPFAM" id="SSF46785">
    <property type="entry name" value="Winged helix' DNA-binding domain"/>
    <property type="match status" value="1"/>
</dbReference>
<dbReference type="InterPro" id="IPR036388">
    <property type="entry name" value="WH-like_DNA-bd_sf"/>
</dbReference>
<dbReference type="RefSeq" id="WP_065903074.1">
    <property type="nucleotide sequence ID" value="NZ_CP014912.1"/>
</dbReference>
<dbReference type="EMBL" id="CP014924">
    <property type="protein sequence ID" value="ANZ67844.1"/>
    <property type="molecule type" value="Genomic_DNA"/>
</dbReference>
<dbReference type="GO" id="GO:0003700">
    <property type="term" value="F:DNA-binding transcription factor activity"/>
    <property type="evidence" value="ECO:0007669"/>
    <property type="project" value="InterPro"/>
</dbReference>
<reference evidence="5 6" key="1">
    <citation type="submission" date="2016-03" db="EMBL/GenBank/DDBJ databases">
        <title>Pediococcus and Lactobacillus from brewery environment - whole genome sequencing and assembly.</title>
        <authorList>
            <person name="Behr J."/>
            <person name="Geissler A.J."/>
            <person name="Vogel R.F."/>
        </authorList>
    </citation>
    <scope>NUCLEOTIDE SEQUENCE [LARGE SCALE GENOMIC DNA]</scope>
    <source>
        <strain evidence="5 6">TMW 1.1995</strain>
    </source>
</reference>
<dbReference type="InterPro" id="IPR000835">
    <property type="entry name" value="HTH_MarR-typ"/>
</dbReference>
<dbReference type="PANTHER" id="PTHR42756:SF2">
    <property type="entry name" value="MARR FAMILY REGULATORY PROTEIN"/>
    <property type="match status" value="1"/>
</dbReference>
<feature type="domain" description="HTH marR-type" evidence="4">
    <location>
        <begin position="8"/>
        <end position="140"/>
    </location>
</feature>
<dbReference type="PROSITE" id="PS50995">
    <property type="entry name" value="HTH_MARR_2"/>
    <property type="match status" value="1"/>
</dbReference>
<sequence>MTDEEKNGKQIWRDIGWIAREFNGTANREWRDERLGDNRFIYVIRVLEQPGIGMQALATAIGVDRTTAFRAVSKLVTDGYLEKRDHPTQPRLKVLFPTQKSLALKTRLFRFESETFDRYLHGLSSAEVATLERLLERVRLGEIENNKK</sequence>
<dbReference type="OrthoDB" id="6462103at2"/>
<protein>
    <recommendedName>
        <fullName evidence="4">HTH marR-type domain-containing protein</fullName>
    </recommendedName>
</protein>
<dbReference type="Pfam" id="PF01047">
    <property type="entry name" value="MarR"/>
    <property type="match status" value="1"/>
</dbReference>
<evidence type="ECO:0000313" key="5">
    <source>
        <dbReference type="EMBL" id="ANZ67844.1"/>
    </source>
</evidence>
<evidence type="ECO:0000256" key="1">
    <source>
        <dbReference type="ARBA" id="ARBA00023015"/>
    </source>
</evidence>
<keyword evidence="6" id="KW-1185">Reference proteome</keyword>
<organism evidence="5 6">
    <name type="scientific">Secundilactobacillus paracollinoides</name>
    <dbReference type="NCBI Taxonomy" id="240427"/>
    <lineage>
        <taxon>Bacteria</taxon>
        <taxon>Bacillati</taxon>
        <taxon>Bacillota</taxon>
        <taxon>Bacilli</taxon>
        <taxon>Lactobacillales</taxon>
        <taxon>Lactobacillaceae</taxon>
        <taxon>Secundilactobacillus</taxon>
    </lineage>
</organism>
<evidence type="ECO:0000256" key="3">
    <source>
        <dbReference type="ARBA" id="ARBA00023163"/>
    </source>
</evidence>
<dbReference type="STRING" id="240427.AYR62_05285"/>
<name>A0A1B2J0H4_9LACO</name>
<dbReference type="PRINTS" id="PR00598">
    <property type="entry name" value="HTHMARR"/>
</dbReference>
<dbReference type="Gene3D" id="1.10.10.10">
    <property type="entry name" value="Winged helix-like DNA-binding domain superfamily/Winged helix DNA-binding domain"/>
    <property type="match status" value="1"/>
</dbReference>
<keyword evidence="1" id="KW-0805">Transcription regulation</keyword>
<evidence type="ECO:0000256" key="2">
    <source>
        <dbReference type="ARBA" id="ARBA00023125"/>
    </source>
</evidence>
<keyword evidence="2" id="KW-0238">DNA-binding</keyword>
<dbReference type="InterPro" id="IPR036390">
    <property type="entry name" value="WH_DNA-bd_sf"/>
</dbReference>
<dbReference type="PANTHER" id="PTHR42756">
    <property type="entry name" value="TRANSCRIPTIONAL REGULATOR, MARR"/>
    <property type="match status" value="1"/>
</dbReference>
<dbReference type="Proteomes" id="UP000093267">
    <property type="component" value="Chromosome"/>
</dbReference>
<dbReference type="GO" id="GO:0003677">
    <property type="term" value="F:DNA binding"/>
    <property type="evidence" value="ECO:0007669"/>
    <property type="project" value="UniProtKB-KW"/>
</dbReference>
<keyword evidence="3" id="KW-0804">Transcription</keyword>
<accession>A0A1B2J0H4</accession>
<proteinExistence type="predicted"/>
<evidence type="ECO:0000259" key="4">
    <source>
        <dbReference type="PROSITE" id="PS50995"/>
    </source>
</evidence>
<dbReference type="AlphaFoldDB" id="A0A1B2J0H4"/>
<evidence type="ECO:0000313" key="6">
    <source>
        <dbReference type="Proteomes" id="UP000093267"/>
    </source>
</evidence>
<dbReference type="SMART" id="SM00347">
    <property type="entry name" value="HTH_MARR"/>
    <property type="match status" value="1"/>
</dbReference>
<gene>
    <name evidence="5" type="ORF">AYR63_12310</name>
</gene>